<dbReference type="InterPro" id="IPR036691">
    <property type="entry name" value="Endo/exonu/phosph_ase_sf"/>
</dbReference>
<dbReference type="InterPro" id="IPR037493">
    <property type="entry name" value="ExoIII-like"/>
</dbReference>
<sequence length="140" mass="16318">MRKKNPSKLELMATRKEGHAEAEERKKNRGRNTYKHTNVIKKNRAKMNEKVWKIGTWNIRSLTGKEHELVDEMEKVNMDVVGITETKKKGQGEINLKGGHRLIYSGVNHESRAREGVGCYIKKENTKYIRNWFAISDIHN</sequence>
<accession>A0AAW1JG26</accession>
<dbReference type="Gene3D" id="3.60.10.10">
    <property type="entry name" value="Endonuclease/exonuclease/phosphatase"/>
    <property type="match status" value="1"/>
</dbReference>
<feature type="compositionally biased region" description="Basic and acidic residues" evidence="1">
    <location>
        <begin position="13"/>
        <end position="26"/>
    </location>
</feature>
<feature type="domain" description="Endonuclease/exonuclease/phosphatase" evidence="2">
    <location>
        <begin position="55"/>
        <end position="133"/>
    </location>
</feature>
<organism evidence="3 4">
    <name type="scientific">Popillia japonica</name>
    <name type="common">Japanese beetle</name>
    <dbReference type="NCBI Taxonomy" id="7064"/>
    <lineage>
        <taxon>Eukaryota</taxon>
        <taxon>Metazoa</taxon>
        <taxon>Ecdysozoa</taxon>
        <taxon>Arthropoda</taxon>
        <taxon>Hexapoda</taxon>
        <taxon>Insecta</taxon>
        <taxon>Pterygota</taxon>
        <taxon>Neoptera</taxon>
        <taxon>Endopterygota</taxon>
        <taxon>Coleoptera</taxon>
        <taxon>Polyphaga</taxon>
        <taxon>Scarabaeiformia</taxon>
        <taxon>Scarabaeidae</taxon>
        <taxon>Rutelinae</taxon>
        <taxon>Popillia</taxon>
    </lineage>
</organism>
<dbReference type="Pfam" id="PF03372">
    <property type="entry name" value="Exo_endo_phos"/>
    <property type="match status" value="1"/>
</dbReference>
<feature type="compositionally biased region" description="Basic residues" evidence="1">
    <location>
        <begin position="27"/>
        <end position="42"/>
    </location>
</feature>
<proteinExistence type="predicted"/>
<reference evidence="3 4" key="1">
    <citation type="journal article" date="2024" name="BMC Genomics">
        <title>De novo assembly and annotation of Popillia japonica's genome with initial clues to its potential as an invasive pest.</title>
        <authorList>
            <person name="Cucini C."/>
            <person name="Boschi S."/>
            <person name="Funari R."/>
            <person name="Cardaioli E."/>
            <person name="Iannotti N."/>
            <person name="Marturano G."/>
            <person name="Paoli F."/>
            <person name="Bruttini M."/>
            <person name="Carapelli A."/>
            <person name="Frati F."/>
            <person name="Nardi F."/>
        </authorList>
    </citation>
    <scope>NUCLEOTIDE SEQUENCE [LARGE SCALE GENOMIC DNA]</scope>
    <source>
        <strain evidence="3">DMR45628</strain>
    </source>
</reference>
<name>A0AAW1JG26_POPJA</name>
<dbReference type="GO" id="GO:0008311">
    <property type="term" value="F:double-stranded DNA 3'-5' DNA exonuclease activity"/>
    <property type="evidence" value="ECO:0007669"/>
    <property type="project" value="InterPro"/>
</dbReference>
<dbReference type="PANTHER" id="PTHR43250">
    <property type="entry name" value="EXODEOXYRIBONUCLEASE III"/>
    <property type="match status" value="1"/>
</dbReference>
<dbReference type="GO" id="GO:0006281">
    <property type="term" value="P:DNA repair"/>
    <property type="evidence" value="ECO:0007669"/>
    <property type="project" value="InterPro"/>
</dbReference>
<dbReference type="Proteomes" id="UP001458880">
    <property type="component" value="Unassembled WGS sequence"/>
</dbReference>
<protein>
    <recommendedName>
        <fullName evidence="2">Endonuclease/exonuclease/phosphatase domain-containing protein</fullName>
    </recommendedName>
</protein>
<evidence type="ECO:0000313" key="3">
    <source>
        <dbReference type="EMBL" id="KAK9702374.1"/>
    </source>
</evidence>
<keyword evidence="4" id="KW-1185">Reference proteome</keyword>
<dbReference type="AlphaFoldDB" id="A0AAW1JG26"/>
<dbReference type="InterPro" id="IPR005135">
    <property type="entry name" value="Endo/exonuclease/phosphatase"/>
</dbReference>
<dbReference type="EMBL" id="JASPKY010000394">
    <property type="protein sequence ID" value="KAK9702374.1"/>
    <property type="molecule type" value="Genomic_DNA"/>
</dbReference>
<evidence type="ECO:0000259" key="2">
    <source>
        <dbReference type="Pfam" id="PF03372"/>
    </source>
</evidence>
<dbReference type="SUPFAM" id="SSF56219">
    <property type="entry name" value="DNase I-like"/>
    <property type="match status" value="1"/>
</dbReference>
<dbReference type="PANTHER" id="PTHR43250:SF2">
    <property type="entry name" value="EXODEOXYRIBONUCLEASE III"/>
    <property type="match status" value="1"/>
</dbReference>
<gene>
    <name evidence="3" type="ORF">QE152_g29991</name>
</gene>
<evidence type="ECO:0000313" key="4">
    <source>
        <dbReference type="Proteomes" id="UP001458880"/>
    </source>
</evidence>
<comment type="caution">
    <text evidence="3">The sequence shown here is derived from an EMBL/GenBank/DDBJ whole genome shotgun (WGS) entry which is preliminary data.</text>
</comment>
<evidence type="ECO:0000256" key="1">
    <source>
        <dbReference type="SAM" id="MobiDB-lite"/>
    </source>
</evidence>
<feature type="region of interest" description="Disordered" evidence="1">
    <location>
        <begin position="1"/>
        <end position="42"/>
    </location>
</feature>